<proteinExistence type="predicted"/>
<dbReference type="PANTHER" id="PTHR45398:SF1">
    <property type="entry name" value="ENZYME, PUTATIVE (JCVI)-RELATED"/>
    <property type="match status" value="1"/>
</dbReference>
<feature type="domain" description="Condensation" evidence="2">
    <location>
        <begin position="3"/>
        <end position="344"/>
    </location>
</feature>
<dbReference type="InterPro" id="IPR001242">
    <property type="entry name" value="Condensation_dom"/>
</dbReference>
<dbReference type="Gene3D" id="3.30.559.30">
    <property type="entry name" value="Nonribosomal peptide synthetase, condensation domain"/>
    <property type="match status" value="1"/>
</dbReference>
<dbReference type="SUPFAM" id="SSF52777">
    <property type="entry name" value="CoA-dependent acyltransferases"/>
    <property type="match status" value="2"/>
</dbReference>
<dbReference type="EMBL" id="JBHTIS010001229">
    <property type="protein sequence ID" value="MFD1047743.1"/>
    <property type="molecule type" value="Genomic_DNA"/>
</dbReference>
<dbReference type="Gene3D" id="3.30.559.10">
    <property type="entry name" value="Chloramphenicol acetyltransferase-like domain"/>
    <property type="match status" value="1"/>
</dbReference>
<evidence type="ECO:0000259" key="1">
    <source>
        <dbReference type="Pfam" id="PF00501"/>
    </source>
</evidence>
<dbReference type="SUPFAM" id="SSF56801">
    <property type="entry name" value="Acetyl-CoA synthetase-like"/>
    <property type="match status" value="1"/>
</dbReference>
<dbReference type="Proteomes" id="UP001597045">
    <property type="component" value="Unassembled WGS sequence"/>
</dbReference>
<dbReference type="InterPro" id="IPR023213">
    <property type="entry name" value="CAT-like_dom_sf"/>
</dbReference>
<dbReference type="CDD" id="cd19531">
    <property type="entry name" value="LCL_NRPS-like"/>
    <property type="match status" value="1"/>
</dbReference>
<protein>
    <submittedName>
        <fullName evidence="3">Condensation domain-containing protein</fullName>
    </submittedName>
</protein>
<evidence type="ECO:0000313" key="3">
    <source>
        <dbReference type="EMBL" id="MFD1047743.1"/>
    </source>
</evidence>
<feature type="domain" description="AMP-dependent synthetase/ligase" evidence="1">
    <location>
        <begin position="364"/>
        <end position="461"/>
    </location>
</feature>
<reference evidence="4" key="1">
    <citation type="journal article" date="2019" name="Int. J. Syst. Evol. Microbiol.">
        <title>The Global Catalogue of Microorganisms (GCM) 10K type strain sequencing project: providing services to taxonomists for standard genome sequencing and annotation.</title>
        <authorList>
            <consortium name="The Broad Institute Genomics Platform"/>
            <consortium name="The Broad Institute Genome Sequencing Center for Infectious Disease"/>
            <person name="Wu L."/>
            <person name="Ma J."/>
        </authorList>
    </citation>
    <scope>NUCLEOTIDE SEQUENCE [LARGE SCALE GENOMIC DNA]</scope>
    <source>
        <strain evidence="4">JCM 31486</strain>
    </source>
</reference>
<feature type="non-terminal residue" evidence="3">
    <location>
        <position position="470"/>
    </location>
</feature>
<gene>
    <name evidence="3" type="ORF">ACFQ1S_20485</name>
</gene>
<organism evidence="3 4">
    <name type="scientific">Kibdelosporangium lantanae</name>
    <dbReference type="NCBI Taxonomy" id="1497396"/>
    <lineage>
        <taxon>Bacteria</taxon>
        <taxon>Bacillati</taxon>
        <taxon>Actinomycetota</taxon>
        <taxon>Actinomycetes</taxon>
        <taxon>Pseudonocardiales</taxon>
        <taxon>Pseudonocardiaceae</taxon>
        <taxon>Kibdelosporangium</taxon>
    </lineage>
</organism>
<sequence>AAAPFDLTTAPLLRPTLIRYSATDHVFLLVMHHIIADGWSVGVLLRELSALCGAFREGRPDPLPELAVQYADFALWQRQRFQQGEFDKDIEYWRQQLGTSVPTLELPMARAKNSTTPEIAAGGRVSLSLEPELVDGLEKVARQERGTLYMTLLAAYVLLLHKHSGQKTIVVGTPIANRSNVQTEELIGFFVNALALKVDADGGTFRDLLRRARKAAIGAFSHQDVPFEKLVEVLRPERRMSQAPLFQVMFVLQNTPREPLDLPGLGVTPVDVHTGTAKFDLLLAVTTHEGHTTATLEYDSSRFDEDTVTRLLQRYRTLLASIVDDPDSALTELAMLPEDELAELRRIGRRRAEHPGENCLHDLFDEQVARTPDAIAVTFEGEHLTYRELQQRADRLASRLYAMGVRRNDRVGLFLDRSFDTVVAILGVLKAGGTYVPMDAAYPTARLHAIVTDSAPAVVLSQRRMLDQLP</sequence>
<name>A0ABW3MCG8_9PSEU</name>
<evidence type="ECO:0000259" key="2">
    <source>
        <dbReference type="Pfam" id="PF00668"/>
    </source>
</evidence>
<dbReference type="InterPro" id="IPR000873">
    <property type="entry name" value="AMP-dep_synth/lig_dom"/>
</dbReference>
<feature type="non-terminal residue" evidence="3">
    <location>
        <position position="1"/>
    </location>
</feature>
<dbReference type="Gene3D" id="3.40.50.12780">
    <property type="entry name" value="N-terminal domain of ligase-like"/>
    <property type="match status" value="1"/>
</dbReference>
<evidence type="ECO:0000313" key="4">
    <source>
        <dbReference type="Proteomes" id="UP001597045"/>
    </source>
</evidence>
<accession>A0ABW3MCG8</accession>
<comment type="caution">
    <text evidence="3">The sequence shown here is derived from an EMBL/GenBank/DDBJ whole genome shotgun (WGS) entry which is preliminary data.</text>
</comment>
<dbReference type="PANTHER" id="PTHR45398">
    <property type="match status" value="1"/>
</dbReference>
<dbReference type="Pfam" id="PF00501">
    <property type="entry name" value="AMP-binding"/>
    <property type="match status" value="1"/>
</dbReference>
<keyword evidence="4" id="KW-1185">Reference proteome</keyword>
<dbReference type="InterPro" id="IPR042099">
    <property type="entry name" value="ANL_N_sf"/>
</dbReference>
<dbReference type="Pfam" id="PF00668">
    <property type="entry name" value="Condensation"/>
    <property type="match status" value="1"/>
</dbReference>